<evidence type="ECO:0000313" key="2">
    <source>
        <dbReference type="EMBL" id="MCE8537701.1"/>
    </source>
</evidence>
<comment type="caution">
    <text evidence="2">The sequence shown here is derived from an EMBL/GenBank/DDBJ whole genome shotgun (WGS) entry which is preliminary data.</text>
</comment>
<feature type="chain" id="PRO_5040277345" evidence="1">
    <location>
        <begin position="21"/>
        <end position="133"/>
    </location>
</feature>
<feature type="signal peptide" evidence="1">
    <location>
        <begin position="1"/>
        <end position="20"/>
    </location>
</feature>
<gene>
    <name evidence="2" type="ORF">KBY27_09550</name>
</gene>
<accession>A0A9Q3WKG0</accession>
<evidence type="ECO:0000256" key="1">
    <source>
        <dbReference type="SAM" id="SignalP"/>
    </source>
</evidence>
<reference evidence="2" key="1">
    <citation type="journal article" date="2021" name="Environ. Microbiol.">
        <title>Cryptic niche differentiation of novel sediment ecotypes of Rugeria pomeroyi correlates with nitrate respiration.</title>
        <authorList>
            <person name="Lin X."/>
            <person name="McNichol J."/>
            <person name="Chu X."/>
            <person name="Qian Y."/>
            <person name="Luo H."/>
        </authorList>
    </citation>
    <scope>NUCLEOTIDE SEQUENCE</scope>
    <source>
        <strain evidence="2">SZCCDBB064</strain>
    </source>
</reference>
<evidence type="ECO:0000313" key="3">
    <source>
        <dbReference type="Proteomes" id="UP000813672"/>
    </source>
</evidence>
<name>A0A9Q3WKG0_9RHOB</name>
<dbReference type="RefSeq" id="WP_234219589.1">
    <property type="nucleotide sequence ID" value="NZ_JAGQAF010000005.1"/>
</dbReference>
<proteinExistence type="predicted"/>
<dbReference type="AlphaFoldDB" id="A0A9Q3WKG0"/>
<keyword evidence="1" id="KW-0732">Signal</keyword>
<dbReference type="InterPro" id="IPR032347">
    <property type="entry name" value="DUF4864"/>
</dbReference>
<dbReference type="Pfam" id="PF16156">
    <property type="entry name" value="DUF4864"/>
    <property type="match status" value="1"/>
</dbReference>
<organism evidence="2 3">
    <name type="scientific">Ruegeria pomeroyi</name>
    <dbReference type="NCBI Taxonomy" id="89184"/>
    <lineage>
        <taxon>Bacteria</taxon>
        <taxon>Pseudomonadati</taxon>
        <taxon>Pseudomonadota</taxon>
        <taxon>Alphaproteobacteria</taxon>
        <taxon>Rhodobacterales</taxon>
        <taxon>Roseobacteraceae</taxon>
        <taxon>Ruegeria</taxon>
    </lineage>
</organism>
<dbReference type="EMBL" id="JAGQAF010000005">
    <property type="protein sequence ID" value="MCE8537701.1"/>
    <property type="molecule type" value="Genomic_DNA"/>
</dbReference>
<sequence>MRQFLFVLACCAGLAGPVQAQSNEIETVIGNQFEAFLADDLVTAFTYASPTIRDIFRTPENFGAMVRNGYPMVWRPAKIRYLELQQREGALWKLVQVTDAQGRAHLLAYQMVNLESGWKINAVQLLEMPRPSV</sequence>
<protein>
    <submittedName>
        <fullName evidence="2">DUF4864 domain-containing protein</fullName>
    </submittedName>
</protein>
<dbReference type="Proteomes" id="UP000813672">
    <property type="component" value="Unassembled WGS sequence"/>
</dbReference>